<dbReference type="Pfam" id="PF13410">
    <property type="entry name" value="GST_C_2"/>
    <property type="match status" value="1"/>
</dbReference>
<accession>A0A6A4VTF3</accession>
<dbReference type="Pfam" id="PF02798">
    <property type="entry name" value="GST_N"/>
    <property type="match status" value="1"/>
</dbReference>
<dbReference type="EMBL" id="VIIS01001672">
    <property type="protein sequence ID" value="KAF0294690.1"/>
    <property type="molecule type" value="Genomic_DNA"/>
</dbReference>
<evidence type="ECO:0000259" key="2">
    <source>
        <dbReference type="PROSITE" id="PS50404"/>
    </source>
</evidence>
<name>A0A6A4VTF3_AMPAM</name>
<dbReference type="SFLD" id="SFLDG01153">
    <property type="entry name" value="Main.4:_Theta-like"/>
    <property type="match status" value="1"/>
</dbReference>
<dbReference type="AlphaFoldDB" id="A0A6A4VTF3"/>
<reference evidence="4 5" key="1">
    <citation type="submission" date="2019-07" db="EMBL/GenBank/DDBJ databases">
        <title>Draft genome assembly of a fouling barnacle, Amphibalanus amphitrite (Darwin, 1854): The first reference genome for Thecostraca.</title>
        <authorList>
            <person name="Kim W."/>
        </authorList>
    </citation>
    <scope>NUCLEOTIDE SEQUENCE [LARGE SCALE GENOMIC DNA]</scope>
    <source>
        <strain evidence="4">SNU_AA5</strain>
        <tissue evidence="4">Soma without cirri and trophi</tissue>
    </source>
</reference>
<organism evidence="4 5">
    <name type="scientific">Amphibalanus amphitrite</name>
    <name type="common">Striped barnacle</name>
    <name type="synonym">Balanus amphitrite</name>
    <dbReference type="NCBI Taxonomy" id="1232801"/>
    <lineage>
        <taxon>Eukaryota</taxon>
        <taxon>Metazoa</taxon>
        <taxon>Ecdysozoa</taxon>
        <taxon>Arthropoda</taxon>
        <taxon>Crustacea</taxon>
        <taxon>Multicrustacea</taxon>
        <taxon>Cirripedia</taxon>
        <taxon>Thoracica</taxon>
        <taxon>Thoracicalcarea</taxon>
        <taxon>Balanomorpha</taxon>
        <taxon>Balanoidea</taxon>
        <taxon>Balanidae</taxon>
        <taxon>Amphibalaninae</taxon>
        <taxon>Amphibalanus</taxon>
    </lineage>
</organism>
<evidence type="ECO:0000256" key="1">
    <source>
        <dbReference type="ARBA" id="ARBA00011738"/>
    </source>
</evidence>
<dbReference type="InterPro" id="IPR010987">
    <property type="entry name" value="Glutathione-S-Trfase_C-like"/>
</dbReference>
<protein>
    <submittedName>
        <fullName evidence="4">Glutathione S-transferase 1, isoform D</fullName>
    </submittedName>
</protein>
<keyword evidence="4" id="KW-0808">Transferase</keyword>
<proteinExistence type="predicted"/>
<evidence type="ECO:0000313" key="4">
    <source>
        <dbReference type="EMBL" id="KAF0294690.1"/>
    </source>
</evidence>
<dbReference type="InterPro" id="IPR036282">
    <property type="entry name" value="Glutathione-S-Trfase_C_sf"/>
</dbReference>
<dbReference type="Proteomes" id="UP000440578">
    <property type="component" value="Unassembled WGS sequence"/>
</dbReference>
<dbReference type="OrthoDB" id="2309723at2759"/>
<dbReference type="PROSITE" id="PS50405">
    <property type="entry name" value="GST_CTER"/>
    <property type="match status" value="1"/>
</dbReference>
<gene>
    <name evidence="4" type="primary">GstD1_1</name>
    <name evidence="4" type="ORF">FJT64_007723</name>
</gene>
<dbReference type="PROSITE" id="PS50404">
    <property type="entry name" value="GST_NTER"/>
    <property type="match status" value="1"/>
</dbReference>
<dbReference type="Gene3D" id="1.20.1050.10">
    <property type="match status" value="1"/>
</dbReference>
<comment type="subunit">
    <text evidence="1">Homodimer.</text>
</comment>
<dbReference type="FunFam" id="3.40.30.10:FF:000034">
    <property type="entry name" value="glutathione S-transferase 1"/>
    <property type="match status" value="1"/>
</dbReference>
<dbReference type="PANTHER" id="PTHR43969:SF2">
    <property type="entry name" value="GLUTATHIONE S TRANSFERASE D11, ISOFORM B"/>
    <property type="match status" value="1"/>
</dbReference>
<feature type="domain" description="GST N-terminal" evidence="2">
    <location>
        <begin position="59"/>
        <end position="140"/>
    </location>
</feature>
<dbReference type="CDD" id="cd03177">
    <property type="entry name" value="GST_C_Delta_Epsilon"/>
    <property type="match status" value="1"/>
</dbReference>
<dbReference type="CDD" id="cd03045">
    <property type="entry name" value="GST_N_Delta_Epsilon"/>
    <property type="match status" value="1"/>
</dbReference>
<dbReference type="SUPFAM" id="SSF52833">
    <property type="entry name" value="Thioredoxin-like"/>
    <property type="match status" value="1"/>
</dbReference>
<keyword evidence="5" id="KW-1185">Reference proteome</keyword>
<dbReference type="InterPro" id="IPR004045">
    <property type="entry name" value="Glutathione_S-Trfase_N"/>
</dbReference>
<dbReference type="SFLD" id="SFLDG00358">
    <property type="entry name" value="Main_(cytGST)"/>
    <property type="match status" value="1"/>
</dbReference>
<dbReference type="InterPro" id="IPR040079">
    <property type="entry name" value="Glutathione_S-Trfase"/>
</dbReference>
<dbReference type="PANTHER" id="PTHR43969">
    <property type="entry name" value="GLUTATHIONE S TRANSFERASE D10, ISOFORM A-RELATED"/>
    <property type="match status" value="1"/>
</dbReference>
<dbReference type="SUPFAM" id="SSF47616">
    <property type="entry name" value="GST C-terminal domain-like"/>
    <property type="match status" value="1"/>
</dbReference>
<dbReference type="Gene3D" id="3.40.30.10">
    <property type="entry name" value="Glutaredoxin"/>
    <property type="match status" value="1"/>
</dbReference>
<dbReference type="GO" id="GO:0006749">
    <property type="term" value="P:glutathione metabolic process"/>
    <property type="evidence" value="ECO:0007669"/>
    <property type="project" value="TreeGrafter"/>
</dbReference>
<comment type="caution">
    <text evidence="4">The sequence shown here is derived from an EMBL/GenBank/DDBJ whole genome shotgun (WGS) entry which is preliminary data.</text>
</comment>
<dbReference type="FunFam" id="1.20.1050.10:FF:000007">
    <property type="entry name" value="Glutathione S-transferase 1-1"/>
    <property type="match status" value="1"/>
</dbReference>
<evidence type="ECO:0000259" key="3">
    <source>
        <dbReference type="PROSITE" id="PS50405"/>
    </source>
</evidence>
<evidence type="ECO:0000313" key="5">
    <source>
        <dbReference type="Proteomes" id="UP000440578"/>
    </source>
</evidence>
<feature type="domain" description="GST C-terminal" evidence="3">
    <location>
        <begin position="145"/>
        <end position="264"/>
    </location>
</feature>
<sequence length="274" mass="29816">MSPWQLTPEGNAIVWCGCPAPPICPPSGPASVHSLVLLRIERSAAQSLRTVLNSKPAAMGVDLYYMDLSAPCRSVMLLAKAIGLELNLKVTNIMTGETRTPEFIKMNPQHCLPTMDDDGFKLWESRAILSYLASKYGPAHLYPSDPKERAVVDQRLYFDMGTLYERFGKCVYPLMFGDGKIADNALDNLKEALGWLEGFFGDNQFVAGPKQTVADFAIASTVATIEACELVDLAAYPKLSAWLAACKTDMPGYAELNGQGATAFGGFYKAKLNA</sequence>
<dbReference type="InterPro" id="IPR036249">
    <property type="entry name" value="Thioredoxin-like_sf"/>
</dbReference>
<dbReference type="GO" id="GO:0004364">
    <property type="term" value="F:glutathione transferase activity"/>
    <property type="evidence" value="ECO:0007669"/>
    <property type="project" value="TreeGrafter"/>
</dbReference>
<dbReference type="SFLD" id="SFLDS00019">
    <property type="entry name" value="Glutathione_Transferase_(cytos"/>
    <property type="match status" value="1"/>
</dbReference>